<accession>A0A4W5LG02</accession>
<dbReference type="Ensembl" id="ENSHHUT00000025766.1">
    <property type="protein sequence ID" value="ENSHHUP00000024824.1"/>
    <property type="gene ID" value="ENSHHUG00000015610.1"/>
</dbReference>
<reference evidence="2" key="3">
    <citation type="submission" date="2025-09" db="UniProtKB">
        <authorList>
            <consortium name="Ensembl"/>
        </authorList>
    </citation>
    <scope>IDENTIFICATION</scope>
</reference>
<dbReference type="Proteomes" id="UP000314982">
    <property type="component" value="Unassembled WGS sequence"/>
</dbReference>
<evidence type="ECO:0000313" key="3">
    <source>
        <dbReference type="Proteomes" id="UP000314982"/>
    </source>
</evidence>
<dbReference type="AlphaFoldDB" id="A0A4W5LG02"/>
<dbReference type="STRING" id="62062.ENSHHUP00000024824"/>
<reference evidence="3" key="1">
    <citation type="submission" date="2018-06" db="EMBL/GenBank/DDBJ databases">
        <title>Genome assembly of Danube salmon.</title>
        <authorList>
            <person name="Macqueen D.J."/>
            <person name="Gundappa M.K."/>
        </authorList>
    </citation>
    <scope>NUCLEOTIDE SEQUENCE [LARGE SCALE GENOMIC DNA]</scope>
</reference>
<dbReference type="InterPro" id="IPR011989">
    <property type="entry name" value="ARM-like"/>
</dbReference>
<protein>
    <recommendedName>
        <fullName evidence="1">Proteasome adapter and scaffold protein ECM29 HEAT-repeat domain-containing protein</fullName>
    </recommendedName>
</protein>
<sequence>MFNPCVCVTGKLMSALLNGIHDRSSVVQKAFSFALGHLVRTAKDSSVEKLLVKLNTWYLEKEGETTRSVLSASSSYCPVPKQPRDTAP</sequence>
<dbReference type="Gene3D" id="1.25.10.10">
    <property type="entry name" value="Leucine-rich Repeat Variant"/>
    <property type="match status" value="1"/>
</dbReference>
<evidence type="ECO:0000313" key="2">
    <source>
        <dbReference type="Ensembl" id="ENSHHUP00000024824.1"/>
    </source>
</evidence>
<dbReference type="Pfam" id="PF24492">
    <property type="entry name" value="HEAT_ECM29"/>
    <property type="match status" value="1"/>
</dbReference>
<feature type="domain" description="Proteasome adapter and scaffold protein ECM29 HEAT-repeat" evidence="1">
    <location>
        <begin position="9"/>
        <end position="59"/>
    </location>
</feature>
<keyword evidence="3" id="KW-1185">Reference proteome</keyword>
<organism evidence="2 3">
    <name type="scientific">Hucho hucho</name>
    <name type="common">huchen</name>
    <dbReference type="NCBI Taxonomy" id="62062"/>
    <lineage>
        <taxon>Eukaryota</taxon>
        <taxon>Metazoa</taxon>
        <taxon>Chordata</taxon>
        <taxon>Craniata</taxon>
        <taxon>Vertebrata</taxon>
        <taxon>Euteleostomi</taxon>
        <taxon>Actinopterygii</taxon>
        <taxon>Neopterygii</taxon>
        <taxon>Teleostei</taxon>
        <taxon>Protacanthopterygii</taxon>
        <taxon>Salmoniformes</taxon>
        <taxon>Salmonidae</taxon>
        <taxon>Salmoninae</taxon>
        <taxon>Hucho</taxon>
    </lineage>
</organism>
<evidence type="ECO:0000259" key="1">
    <source>
        <dbReference type="Pfam" id="PF24492"/>
    </source>
</evidence>
<proteinExistence type="predicted"/>
<dbReference type="InterPro" id="IPR055443">
    <property type="entry name" value="HEAT_ECM29"/>
</dbReference>
<reference evidence="2" key="2">
    <citation type="submission" date="2025-08" db="UniProtKB">
        <authorList>
            <consortium name="Ensembl"/>
        </authorList>
    </citation>
    <scope>IDENTIFICATION</scope>
</reference>
<name>A0A4W5LG02_9TELE</name>